<dbReference type="FunFam" id="1.10.1160.10:FF:000001">
    <property type="entry name" value="Glutamine--tRNA ligase"/>
    <property type="match status" value="1"/>
</dbReference>
<dbReference type="InterPro" id="IPR011035">
    <property type="entry name" value="Ribosomal_bL25/Gln-tRNA_synth"/>
</dbReference>
<accession>A0AAD6TFR0</accession>
<feature type="region of interest" description="Disordered" evidence="8">
    <location>
        <begin position="1"/>
        <end position="24"/>
    </location>
</feature>
<dbReference type="PANTHER" id="PTHR43097">
    <property type="entry name" value="GLUTAMINE-TRNA LIGASE"/>
    <property type="match status" value="1"/>
</dbReference>
<keyword evidence="6 7" id="KW-0030">Aminoacyl-tRNA synthetase</keyword>
<keyword evidence="3 7" id="KW-0547">Nucleotide-binding</keyword>
<dbReference type="GO" id="GO:0006424">
    <property type="term" value="P:glutamyl-tRNA aminoacylation"/>
    <property type="evidence" value="ECO:0007669"/>
    <property type="project" value="TreeGrafter"/>
</dbReference>
<evidence type="ECO:0000256" key="2">
    <source>
        <dbReference type="ARBA" id="ARBA00022598"/>
    </source>
</evidence>
<dbReference type="Gene3D" id="1.10.1160.10">
    <property type="entry name" value="Glutamyl-trna Synthetase, Domain 2"/>
    <property type="match status" value="1"/>
</dbReference>
<keyword evidence="5 7" id="KW-0648">Protein biosynthesis</keyword>
<name>A0AAD6TFR0_9AGAR</name>
<evidence type="ECO:0000256" key="3">
    <source>
        <dbReference type="ARBA" id="ARBA00022741"/>
    </source>
</evidence>
<dbReference type="GO" id="GO:0004818">
    <property type="term" value="F:glutamate-tRNA ligase activity"/>
    <property type="evidence" value="ECO:0007669"/>
    <property type="project" value="TreeGrafter"/>
</dbReference>
<comment type="similarity">
    <text evidence="7">Belongs to the class-I aminoacyl-tRNA synthetase family.</text>
</comment>
<dbReference type="InterPro" id="IPR014729">
    <property type="entry name" value="Rossmann-like_a/b/a_fold"/>
</dbReference>
<evidence type="ECO:0000259" key="9">
    <source>
        <dbReference type="Pfam" id="PF00749"/>
    </source>
</evidence>
<evidence type="ECO:0000256" key="6">
    <source>
        <dbReference type="ARBA" id="ARBA00023146"/>
    </source>
</evidence>
<evidence type="ECO:0000256" key="5">
    <source>
        <dbReference type="ARBA" id="ARBA00022917"/>
    </source>
</evidence>
<feature type="domain" description="Glutamyl/glutaminyl-tRNA synthetase class Ib catalytic" evidence="9">
    <location>
        <begin position="65"/>
        <end position="269"/>
    </location>
</feature>
<evidence type="ECO:0000256" key="4">
    <source>
        <dbReference type="ARBA" id="ARBA00022840"/>
    </source>
</evidence>
<dbReference type="SUPFAM" id="SSF52374">
    <property type="entry name" value="Nucleotidylyl transferase"/>
    <property type="match status" value="1"/>
</dbReference>
<dbReference type="InterPro" id="IPR020061">
    <property type="entry name" value="Glu_tRNA_lig_a-bdl"/>
</dbReference>
<dbReference type="InterPro" id="IPR020058">
    <property type="entry name" value="Glu/Gln-tRNA-synth_Ib_cat-dom"/>
</dbReference>
<keyword evidence="11" id="KW-1185">Reference proteome</keyword>
<dbReference type="InterPro" id="IPR050132">
    <property type="entry name" value="Gln/Glu-tRNA_Ligase"/>
</dbReference>
<keyword evidence="4 7" id="KW-0067">ATP-binding</keyword>
<proteinExistence type="inferred from homology"/>
<evidence type="ECO:0000256" key="7">
    <source>
        <dbReference type="RuleBase" id="RU363037"/>
    </source>
</evidence>
<comment type="caution">
    <text evidence="10">The sequence shown here is derived from an EMBL/GenBank/DDBJ whole genome shotgun (WGS) entry which is preliminary data.</text>
</comment>
<gene>
    <name evidence="10" type="ORF">C8F04DRAFT_1366128</name>
</gene>
<feature type="compositionally biased region" description="Basic and acidic residues" evidence="8">
    <location>
        <begin position="12"/>
        <end position="24"/>
    </location>
</feature>
<keyword evidence="2 7" id="KW-0436">Ligase</keyword>
<dbReference type="GO" id="GO:0005829">
    <property type="term" value="C:cytosol"/>
    <property type="evidence" value="ECO:0007669"/>
    <property type="project" value="TreeGrafter"/>
</dbReference>
<dbReference type="SUPFAM" id="SSF50715">
    <property type="entry name" value="Ribosomal protein L25-like"/>
    <property type="match status" value="1"/>
</dbReference>
<protein>
    <recommendedName>
        <fullName evidence="9">Glutamyl/glutaminyl-tRNA synthetase class Ib catalytic domain-containing protein</fullName>
    </recommendedName>
</protein>
<reference evidence="10" key="1">
    <citation type="submission" date="2023-03" db="EMBL/GenBank/DDBJ databases">
        <title>Massive genome expansion in bonnet fungi (Mycena s.s.) driven by repeated elements and novel gene families across ecological guilds.</title>
        <authorList>
            <consortium name="Lawrence Berkeley National Laboratory"/>
            <person name="Harder C.B."/>
            <person name="Miyauchi S."/>
            <person name="Viragh M."/>
            <person name="Kuo A."/>
            <person name="Thoen E."/>
            <person name="Andreopoulos B."/>
            <person name="Lu D."/>
            <person name="Skrede I."/>
            <person name="Drula E."/>
            <person name="Henrissat B."/>
            <person name="Morin E."/>
            <person name="Kohler A."/>
            <person name="Barry K."/>
            <person name="LaButti K."/>
            <person name="Morin E."/>
            <person name="Salamov A."/>
            <person name="Lipzen A."/>
            <person name="Mereny Z."/>
            <person name="Hegedus B."/>
            <person name="Baldrian P."/>
            <person name="Stursova M."/>
            <person name="Weitz H."/>
            <person name="Taylor A."/>
            <person name="Grigoriev I.V."/>
            <person name="Nagy L.G."/>
            <person name="Martin F."/>
            <person name="Kauserud H."/>
        </authorList>
    </citation>
    <scope>NUCLEOTIDE SEQUENCE</scope>
    <source>
        <strain evidence="10">CBHHK200</strain>
    </source>
</reference>
<dbReference type="Gene3D" id="3.90.800.10">
    <property type="entry name" value="Glutamyl-tRNA Synthetase, Domain 3"/>
    <property type="match status" value="2"/>
</dbReference>
<feature type="domain" description="Glutamyl/glutaminyl-tRNA synthetase class Ib catalytic" evidence="9">
    <location>
        <begin position="13"/>
        <end position="62"/>
    </location>
</feature>
<organism evidence="10 11">
    <name type="scientific">Mycena alexandri</name>
    <dbReference type="NCBI Taxonomy" id="1745969"/>
    <lineage>
        <taxon>Eukaryota</taxon>
        <taxon>Fungi</taxon>
        <taxon>Dikarya</taxon>
        <taxon>Basidiomycota</taxon>
        <taxon>Agaricomycotina</taxon>
        <taxon>Agaricomycetes</taxon>
        <taxon>Agaricomycetidae</taxon>
        <taxon>Agaricales</taxon>
        <taxon>Marasmiineae</taxon>
        <taxon>Mycenaceae</taxon>
        <taxon>Mycena</taxon>
    </lineage>
</organism>
<evidence type="ECO:0000313" key="10">
    <source>
        <dbReference type="EMBL" id="KAJ7043473.1"/>
    </source>
</evidence>
<dbReference type="Gene3D" id="3.40.50.620">
    <property type="entry name" value="HUPs"/>
    <property type="match status" value="2"/>
</dbReference>
<dbReference type="Pfam" id="PF00749">
    <property type="entry name" value="tRNA-synt_1c"/>
    <property type="match status" value="2"/>
</dbReference>
<sequence>MSRLSVTAANSHRSDDTNPSKEKVEFEETILDDLRLLNAVGENDIHTSDYFSQLHDYAVQLIVGRDATKEENLHRFSEMSQGILGQDGARLCLRAKISVGDPNKALRDPVIYRCSSVPRHRTGDKWKVYPTYEFACPVVDSLEGVTHALRTNEYRDRNPQYHWMIEALGLRRVDIWDFRSDCTQRMKSGRTQEPRFSRLNFIYIVLSKRKLQQFVDKGLVRGWDDPRFPTARRGLTIEALQQFMLQQGPSQAVLSMEWDSIWALNKKIVDPRALSVPVHVRNGPAECYTTLKLKHKKSPEIGPKLTPYSSDIMIEQVDALGEEITLMDNAIVRSKTLTVDGHVSSITVDLHLEGDFKATKKKITWLAESPDRPLDYDYIITDYHQEENRGRG</sequence>
<dbReference type="PANTHER" id="PTHR43097:SF5">
    <property type="entry name" value="GLUTAMATE--TRNA LIGASE"/>
    <property type="match status" value="1"/>
</dbReference>
<dbReference type="AlphaFoldDB" id="A0AAD6TFR0"/>
<keyword evidence="1" id="KW-0963">Cytoplasm</keyword>
<evidence type="ECO:0000256" key="8">
    <source>
        <dbReference type="SAM" id="MobiDB-lite"/>
    </source>
</evidence>
<evidence type="ECO:0000313" key="11">
    <source>
        <dbReference type="Proteomes" id="UP001218188"/>
    </source>
</evidence>
<dbReference type="GO" id="GO:0005524">
    <property type="term" value="F:ATP binding"/>
    <property type="evidence" value="ECO:0007669"/>
    <property type="project" value="UniProtKB-KW"/>
</dbReference>
<evidence type="ECO:0000256" key="1">
    <source>
        <dbReference type="ARBA" id="ARBA00022490"/>
    </source>
</evidence>
<feature type="compositionally biased region" description="Polar residues" evidence="8">
    <location>
        <begin position="1"/>
        <end position="11"/>
    </location>
</feature>
<dbReference type="Proteomes" id="UP001218188">
    <property type="component" value="Unassembled WGS sequence"/>
</dbReference>
<dbReference type="EMBL" id="JARJCM010000009">
    <property type="protein sequence ID" value="KAJ7043473.1"/>
    <property type="molecule type" value="Genomic_DNA"/>
</dbReference>
<dbReference type="GO" id="GO:0017102">
    <property type="term" value="C:methionyl glutamyl tRNA synthetase complex"/>
    <property type="evidence" value="ECO:0007669"/>
    <property type="project" value="TreeGrafter"/>
</dbReference>